<keyword evidence="4" id="KW-1133">Transmembrane helix</keyword>
<sequence length="252" mass="27518">MLAALRHATQWTLSLIFIVQMYVAMLVVGILYLPYALISPDGALAGCHAYCRWVIFSLRMLTGMRTEVRGTPPTHPVLVAAKHQSFLDVLMIFHAMPRGRFIMKRVLMYAPVIGWFGLRIGCIPVDRGKRGQAITKMMAQVKAGTQKPGQLIIYSQGTRVAPGVKMPYKAGTGALYTQMGMDCAPVATNVGVLWPKHGIMRKRGVAVVEFLPLIPPGLPARDFLARLEAEVETASNALMAEAGFKGPTKTPA</sequence>
<feature type="transmembrane region" description="Helical" evidence="4">
    <location>
        <begin position="12"/>
        <end position="37"/>
    </location>
</feature>
<dbReference type="SMART" id="SM00563">
    <property type="entry name" value="PlsC"/>
    <property type="match status" value="1"/>
</dbReference>
<dbReference type="PANTHER" id="PTHR10434:SF11">
    <property type="entry name" value="1-ACYL-SN-GLYCEROL-3-PHOSPHATE ACYLTRANSFERASE"/>
    <property type="match status" value="1"/>
</dbReference>
<reference evidence="6 7" key="1">
    <citation type="submission" date="2016-10" db="EMBL/GenBank/DDBJ databases">
        <authorList>
            <person name="de Groot N.N."/>
        </authorList>
    </citation>
    <scope>NUCLEOTIDE SEQUENCE [LARGE SCALE GENOMIC DNA]</scope>
    <source>
        <strain evidence="6 7">CGMCC 1.10836</strain>
    </source>
</reference>
<evidence type="ECO:0000256" key="3">
    <source>
        <dbReference type="ARBA" id="ARBA00023315"/>
    </source>
</evidence>
<name>A0A1H8AFD1_9RHOB</name>
<dbReference type="InterPro" id="IPR002123">
    <property type="entry name" value="Plipid/glycerol_acylTrfase"/>
</dbReference>
<evidence type="ECO:0000259" key="5">
    <source>
        <dbReference type="SMART" id="SM00563"/>
    </source>
</evidence>
<keyword evidence="7" id="KW-1185">Reference proteome</keyword>
<gene>
    <name evidence="6" type="ORF">SAMN05216227_1001107</name>
</gene>
<keyword evidence="3 6" id="KW-0012">Acyltransferase</keyword>
<proteinExistence type="predicted"/>
<organism evidence="6 7">
    <name type="scientific">Pseudorhodobacter antarcticus</name>
    <dbReference type="NCBI Taxonomy" id="1077947"/>
    <lineage>
        <taxon>Bacteria</taxon>
        <taxon>Pseudomonadati</taxon>
        <taxon>Pseudomonadota</taxon>
        <taxon>Alphaproteobacteria</taxon>
        <taxon>Rhodobacterales</taxon>
        <taxon>Paracoccaceae</taxon>
        <taxon>Pseudorhodobacter</taxon>
    </lineage>
</organism>
<keyword evidence="4" id="KW-0472">Membrane</keyword>
<protein>
    <submittedName>
        <fullName evidence="6">1-acyl-sn-glycerol-3-phosphate acyltransferase</fullName>
    </submittedName>
</protein>
<dbReference type="GO" id="GO:0006654">
    <property type="term" value="P:phosphatidic acid biosynthetic process"/>
    <property type="evidence" value="ECO:0007669"/>
    <property type="project" value="TreeGrafter"/>
</dbReference>
<keyword evidence="4" id="KW-0812">Transmembrane</keyword>
<evidence type="ECO:0000313" key="6">
    <source>
        <dbReference type="EMBL" id="SEM69186.1"/>
    </source>
</evidence>
<keyword evidence="2 6" id="KW-0808">Transferase</keyword>
<evidence type="ECO:0000256" key="1">
    <source>
        <dbReference type="ARBA" id="ARBA00005189"/>
    </source>
</evidence>
<dbReference type="AlphaFoldDB" id="A0A1H8AFD1"/>
<dbReference type="EMBL" id="FOCO01000001">
    <property type="protein sequence ID" value="SEM69186.1"/>
    <property type="molecule type" value="Genomic_DNA"/>
</dbReference>
<evidence type="ECO:0000256" key="4">
    <source>
        <dbReference type="SAM" id="Phobius"/>
    </source>
</evidence>
<evidence type="ECO:0000256" key="2">
    <source>
        <dbReference type="ARBA" id="ARBA00022679"/>
    </source>
</evidence>
<dbReference type="RefSeq" id="WP_074818345.1">
    <property type="nucleotide sequence ID" value="NZ_FOCO01000001.1"/>
</dbReference>
<dbReference type="PANTHER" id="PTHR10434">
    <property type="entry name" value="1-ACYL-SN-GLYCEROL-3-PHOSPHATE ACYLTRANSFERASE"/>
    <property type="match status" value="1"/>
</dbReference>
<comment type="pathway">
    <text evidence="1">Lipid metabolism.</text>
</comment>
<dbReference type="CDD" id="cd07989">
    <property type="entry name" value="LPLAT_AGPAT-like"/>
    <property type="match status" value="1"/>
</dbReference>
<dbReference type="STRING" id="1077947.SAMN05216227_1001107"/>
<dbReference type="SUPFAM" id="SSF69593">
    <property type="entry name" value="Glycerol-3-phosphate (1)-acyltransferase"/>
    <property type="match status" value="1"/>
</dbReference>
<dbReference type="GO" id="GO:0003841">
    <property type="term" value="F:1-acylglycerol-3-phosphate O-acyltransferase activity"/>
    <property type="evidence" value="ECO:0007669"/>
    <property type="project" value="TreeGrafter"/>
</dbReference>
<dbReference type="Pfam" id="PF01553">
    <property type="entry name" value="Acyltransferase"/>
    <property type="match status" value="1"/>
</dbReference>
<evidence type="ECO:0000313" key="7">
    <source>
        <dbReference type="Proteomes" id="UP000183002"/>
    </source>
</evidence>
<feature type="transmembrane region" description="Helical" evidence="4">
    <location>
        <begin position="106"/>
        <end position="126"/>
    </location>
</feature>
<feature type="domain" description="Phospholipid/glycerol acyltransferase" evidence="5">
    <location>
        <begin position="77"/>
        <end position="191"/>
    </location>
</feature>
<accession>A0A1H8AFD1</accession>
<dbReference type="Proteomes" id="UP000183002">
    <property type="component" value="Unassembled WGS sequence"/>
</dbReference>